<accession>A0A6J5S3V2</accession>
<protein>
    <submittedName>
        <fullName evidence="1">Uncharacterized protein</fullName>
    </submittedName>
</protein>
<proteinExistence type="predicted"/>
<reference evidence="1" key="1">
    <citation type="submission" date="2020-05" db="EMBL/GenBank/DDBJ databases">
        <authorList>
            <person name="Chiriac C."/>
            <person name="Salcher M."/>
            <person name="Ghai R."/>
            <person name="Kavagutti S V."/>
        </authorList>
    </citation>
    <scope>NUCLEOTIDE SEQUENCE [LARGE SCALE GENOMIC DNA]</scope>
</reference>
<sequence length="349" mass="40190">MNIQKIIIDGTERFAAVIPFSLKDSLKKLIPSAKFDGKTKQWHVGIRSLKKFEVFIDAHAVEVAESEASKAAFIAKLNKMVKLTGHTFEIKDELHEKYGAIFHKEETAGIVKSAWFVDQSVAVEAQAFIDAFNVQRKKATVSEQDLKSCTSVQQTLNLIEKVIDNFEDEKYKYQDDFFYQEYLKYSDEAAFLKKLICIFNTISKYICFADETDNPGIFDLDADILKTFNIPAKFAINFYDRVFIDYKDIEKEEIDKMFSEKQYKTMDVDDISKELDGAKHRPAFHIVSKETGIEFDCTALVDIERVQSSSRVAVYHAKNIPVLNSKKFKTIAYIWWNKSRTNTFEADIA</sequence>
<evidence type="ECO:0000313" key="1">
    <source>
        <dbReference type="EMBL" id="CAB4202800.1"/>
    </source>
</evidence>
<dbReference type="EMBL" id="LR797314">
    <property type="protein sequence ID" value="CAB4202800.1"/>
    <property type="molecule type" value="Genomic_DNA"/>
</dbReference>
<name>A0A6J5S3V2_9CAUD</name>
<organism evidence="1 2">
    <name type="scientific">uncultured Caudovirales phage</name>
    <dbReference type="NCBI Taxonomy" id="2100421"/>
    <lineage>
        <taxon>Viruses</taxon>
        <taxon>Duplodnaviria</taxon>
        <taxon>Heunggongvirae</taxon>
        <taxon>Uroviricota</taxon>
        <taxon>Caudoviricetes</taxon>
        <taxon>Peduoviridae</taxon>
        <taxon>Maltschvirus</taxon>
        <taxon>Maltschvirus maltsch</taxon>
    </lineage>
</organism>
<gene>
    <name evidence="1" type="ORF">UFOVP1367_39</name>
</gene>
<dbReference type="Proteomes" id="UP001641549">
    <property type="component" value="Chromosome UFOv-RH-23may17-C8087"/>
</dbReference>
<evidence type="ECO:0000313" key="2">
    <source>
        <dbReference type="Proteomes" id="UP001641549"/>
    </source>
</evidence>
<keyword evidence="2" id="KW-1185">Reference proteome</keyword>